<evidence type="ECO:0000313" key="1">
    <source>
        <dbReference type="EMBL" id="CAG8630991.1"/>
    </source>
</evidence>
<evidence type="ECO:0000313" key="2">
    <source>
        <dbReference type="Proteomes" id="UP000789739"/>
    </source>
</evidence>
<name>A0A9N9GW86_9GLOM</name>
<sequence length="160" mass="18412">MKRWNFAVPTEVGQLISPQCKKVAAFYKKLILQQRWLQLVFVILSISSRYLPECIEEVYSLPSVGQVVCWFSKKVLRVNLHPATSEDFVPIVQGTIDLPERYVLPHIDHSALPSLNVDNLDSMSKTTDTSVQTFIVKLMRVWRNVEVMIGMSDLRQSFSR</sequence>
<reference evidence="1" key="1">
    <citation type="submission" date="2021-06" db="EMBL/GenBank/DDBJ databases">
        <authorList>
            <person name="Kallberg Y."/>
            <person name="Tangrot J."/>
            <person name="Rosling A."/>
        </authorList>
    </citation>
    <scope>NUCLEOTIDE SEQUENCE</scope>
    <source>
        <strain evidence="1">BR232B</strain>
    </source>
</reference>
<dbReference type="EMBL" id="CAJVPI010001930">
    <property type="protein sequence ID" value="CAG8630991.1"/>
    <property type="molecule type" value="Genomic_DNA"/>
</dbReference>
<protein>
    <submittedName>
        <fullName evidence="1">8008_t:CDS:1</fullName>
    </submittedName>
</protein>
<proteinExistence type="predicted"/>
<comment type="caution">
    <text evidence="1">The sequence shown here is derived from an EMBL/GenBank/DDBJ whole genome shotgun (WGS) entry which is preliminary data.</text>
</comment>
<gene>
    <name evidence="1" type="ORF">PBRASI_LOCUS9251</name>
</gene>
<organism evidence="1 2">
    <name type="scientific">Paraglomus brasilianum</name>
    <dbReference type="NCBI Taxonomy" id="144538"/>
    <lineage>
        <taxon>Eukaryota</taxon>
        <taxon>Fungi</taxon>
        <taxon>Fungi incertae sedis</taxon>
        <taxon>Mucoromycota</taxon>
        <taxon>Glomeromycotina</taxon>
        <taxon>Glomeromycetes</taxon>
        <taxon>Paraglomerales</taxon>
        <taxon>Paraglomeraceae</taxon>
        <taxon>Paraglomus</taxon>
    </lineage>
</organism>
<accession>A0A9N9GW86</accession>
<dbReference type="OrthoDB" id="2447694at2759"/>
<dbReference type="Proteomes" id="UP000789739">
    <property type="component" value="Unassembled WGS sequence"/>
</dbReference>
<keyword evidence="2" id="KW-1185">Reference proteome</keyword>
<dbReference type="AlphaFoldDB" id="A0A9N9GW86"/>